<gene>
    <name evidence="5" type="ORF">KZY68_06410</name>
</gene>
<keyword evidence="1" id="KW-0805">Transcription regulation</keyword>
<keyword evidence="3" id="KW-0804">Transcription</keyword>
<reference evidence="5" key="1">
    <citation type="submission" date="2021-07" db="EMBL/GenBank/DDBJ databases">
        <title>Genomic diversity and antimicrobial resistance of Prevotella spp. isolated from chronic lung disease airways.</title>
        <authorList>
            <person name="Webb K.A."/>
            <person name="Olagoke O.S."/>
            <person name="Baird T."/>
            <person name="Neill J."/>
            <person name="Pham A."/>
            <person name="Wells T.J."/>
            <person name="Ramsay K.A."/>
            <person name="Bell S.C."/>
            <person name="Sarovich D.S."/>
            <person name="Price E.P."/>
        </authorList>
    </citation>
    <scope>NUCLEOTIDE SEQUENCE</scope>
    <source>
        <strain evidence="5">SCHI0047.S.3</strain>
    </source>
</reference>
<evidence type="ECO:0000256" key="2">
    <source>
        <dbReference type="ARBA" id="ARBA00023125"/>
    </source>
</evidence>
<dbReference type="Proteomes" id="UP001196873">
    <property type="component" value="Unassembled WGS sequence"/>
</dbReference>
<organism evidence="5 6">
    <name type="scientific">Segatella salivae</name>
    <dbReference type="NCBI Taxonomy" id="228604"/>
    <lineage>
        <taxon>Bacteria</taxon>
        <taxon>Pseudomonadati</taxon>
        <taxon>Bacteroidota</taxon>
        <taxon>Bacteroidia</taxon>
        <taxon>Bacteroidales</taxon>
        <taxon>Prevotellaceae</taxon>
        <taxon>Segatella</taxon>
    </lineage>
</organism>
<evidence type="ECO:0000313" key="6">
    <source>
        <dbReference type="Proteomes" id="UP001196873"/>
    </source>
</evidence>
<feature type="domain" description="HTH araC/xylS-type" evidence="4">
    <location>
        <begin position="201"/>
        <end position="299"/>
    </location>
</feature>
<protein>
    <submittedName>
        <fullName evidence="5">Helix-turn-helix domain-containing protein</fullName>
    </submittedName>
</protein>
<accession>A0AAW4NRP4</accession>
<evidence type="ECO:0000256" key="1">
    <source>
        <dbReference type="ARBA" id="ARBA00023015"/>
    </source>
</evidence>
<evidence type="ECO:0000259" key="4">
    <source>
        <dbReference type="PROSITE" id="PS01124"/>
    </source>
</evidence>
<dbReference type="PANTHER" id="PTHR43280">
    <property type="entry name" value="ARAC-FAMILY TRANSCRIPTIONAL REGULATOR"/>
    <property type="match status" value="1"/>
</dbReference>
<evidence type="ECO:0000313" key="5">
    <source>
        <dbReference type="EMBL" id="MBW4865648.1"/>
    </source>
</evidence>
<comment type="caution">
    <text evidence="5">The sequence shown here is derived from an EMBL/GenBank/DDBJ whole genome shotgun (WGS) entry which is preliminary data.</text>
</comment>
<dbReference type="InterPro" id="IPR018062">
    <property type="entry name" value="HTH_AraC-typ_CS"/>
</dbReference>
<dbReference type="PROSITE" id="PS00041">
    <property type="entry name" value="HTH_ARAC_FAMILY_1"/>
    <property type="match status" value="1"/>
</dbReference>
<name>A0AAW4NRP4_9BACT</name>
<proteinExistence type="predicted"/>
<dbReference type="PANTHER" id="PTHR43280:SF32">
    <property type="entry name" value="TRANSCRIPTIONAL REGULATORY PROTEIN"/>
    <property type="match status" value="1"/>
</dbReference>
<evidence type="ECO:0000256" key="3">
    <source>
        <dbReference type="ARBA" id="ARBA00023163"/>
    </source>
</evidence>
<dbReference type="SMART" id="SM00342">
    <property type="entry name" value="HTH_ARAC"/>
    <property type="match status" value="1"/>
</dbReference>
<dbReference type="EMBL" id="JAHXRF010000008">
    <property type="protein sequence ID" value="MBW4865648.1"/>
    <property type="molecule type" value="Genomic_DNA"/>
</dbReference>
<dbReference type="GO" id="GO:0003700">
    <property type="term" value="F:DNA-binding transcription factor activity"/>
    <property type="evidence" value="ECO:0007669"/>
    <property type="project" value="InterPro"/>
</dbReference>
<dbReference type="GO" id="GO:0043565">
    <property type="term" value="F:sequence-specific DNA binding"/>
    <property type="evidence" value="ECO:0007669"/>
    <property type="project" value="InterPro"/>
</dbReference>
<dbReference type="RefSeq" id="WP_219427718.1">
    <property type="nucleotide sequence ID" value="NZ_JAHXRD010000009.1"/>
</dbReference>
<keyword evidence="2" id="KW-0238">DNA-binding</keyword>
<sequence length="301" mass="34555">MQGKPVSLTFDRFKQLIESNKLDKASNVRVLQDFTIVVNMDYLIQAVLRFDSIFQLQDYRFGYVSAGQAHARINLIDKQLTPGMIVFITPGTIVQPIEVTQDFKLTGMTCSPDFMHIVMNDALSSTFNQTMKDAQKILTASESDLIQQMFSLLLQTVSQQVNNQQVIKSIIRTIILQYDYHFSAVKTNIIEQHSNERNIFERFIYLVNKNCKQEHQMGFYAEKMCLTDRYLGTVVKAVSGQTGKEWIDRALITSAKVLLKHSDKTIIEIADELNFPTVSFFCKYFKRLTSTTPNQFRQASP</sequence>
<dbReference type="AlphaFoldDB" id="A0AAW4NRP4"/>
<dbReference type="PROSITE" id="PS01124">
    <property type="entry name" value="HTH_ARAC_FAMILY_2"/>
    <property type="match status" value="1"/>
</dbReference>
<dbReference type="InterPro" id="IPR018060">
    <property type="entry name" value="HTH_AraC"/>
</dbReference>
<dbReference type="Pfam" id="PF12833">
    <property type="entry name" value="HTH_18"/>
    <property type="match status" value="1"/>
</dbReference>